<evidence type="ECO:0000313" key="5">
    <source>
        <dbReference type="Proteomes" id="UP000275281"/>
    </source>
</evidence>
<dbReference type="EMBL" id="RPOK01000006">
    <property type="protein sequence ID" value="RPJ65165.1"/>
    <property type="molecule type" value="Genomic_DNA"/>
</dbReference>
<keyword evidence="1" id="KW-0472">Membrane</keyword>
<name>A0A3N5Y999_9ALTE</name>
<dbReference type="Proteomes" id="UP000275281">
    <property type="component" value="Unassembled WGS sequence"/>
</dbReference>
<dbReference type="PANTHER" id="PTHR34220:SF7">
    <property type="entry name" value="SENSOR HISTIDINE KINASE YPDA"/>
    <property type="match status" value="1"/>
</dbReference>
<dbReference type="Pfam" id="PF02518">
    <property type="entry name" value="HATPase_c"/>
    <property type="match status" value="1"/>
</dbReference>
<evidence type="ECO:0000259" key="2">
    <source>
        <dbReference type="Pfam" id="PF02518"/>
    </source>
</evidence>
<feature type="domain" description="Signal transduction histidine kinase internal region" evidence="3">
    <location>
        <begin position="116"/>
        <end position="196"/>
    </location>
</feature>
<evidence type="ECO:0000313" key="4">
    <source>
        <dbReference type="EMBL" id="RPJ65165.1"/>
    </source>
</evidence>
<protein>
    <submittedName>
        <fullName evidence="4">Sensor histidine kinase</fullName>
    </submittedName>
</protein>
<dbReference type="PANTHER" id="PTHR34220">
    <property type="entry name" value="SENSOR HISTIDINE KINASE YPDA"/>
    <property type="match status" value="1"/>
</dbReference>
<sequence>MGFSLILYKVFMSIWERSTRSRFTIGTLVIFAVAFVWTVFRMYALAWLTEFTDMWDEFGGWYFSSIFIFLCWTGLFHGIRYYELLQKEHKILLSAEAETRREHVKRLQAQSVARDAQLKMLRYQLNPHFLCNTLNAINSLIEINESEKAQQMTVQLSQFLRHSLDNNPDTKITLADEINALNLYLEIEKTRFAERLAVDFQVEEVASEALVPSLLLQPIIENSMKYAIAKSEEGGKISLRAFVDKRTLHIEITDTGPDEKVMEALNTKKESRGVGLSNITQRLQTLYGHQGRIAQFNLSAGGMETQIMLPFEVAEAPNKVVNL</sequence>
<dbReference type="Gene3D" id="3.30.565.10">
    <property type="entry name" value="Histidine kinase-like ATPase, C-terminal domain"/>
    <property type="match status" value="1"/>
</dbReference>
<dbReference type="InterPro" id="IPR050640">
    <property type="entry name" value="Bact_2-comp_sensor_kinase"/>
</dbReference>
<dbReference type="GO" id="GO:0016020">
    <property type="term" value="C:membrane"/>
    <property type="evidence" value="ECO:0007669"/>
    <property type="project" value="InterPro"/>
</dbReference>
<evidence type="ECO:0000256" key="1">
    <source>
        <dbReference type="SAM" id="Phobius"/>
    </source>
</evidence>
<dbReference type="InterPro" id="IPR036890">
    <property type="entry name" value="HATPase_C_sf"/>
</dbReference>
<feature type="transmembrane region" description="Helical" evidence="1">
    <location>
        <begin position="60"/>
        <end position="82"/>
    </location>
</feature>
<accession>A0A3N5Y999</accession>
<comment type="caution">
    <text evidence="4">The sequence shown here is derived from an EMBL/GenBank/DDBJ whole genome shotgun (WGS) entry which is preliminary data.</text>
</comment>
<dbReference type="SUPFAM" id="SSF55874">
    <property type="entry name" value="ATPase domain of HSP90 chaperone/DNA topoisomerase II/histidine kinase"/>
    <property type="match status" value="1"/>
</dbReference>
<feature type="domain" description="Histidine kinase/HSP90-like ATPase" evidence="2">
    <location>
        <begin position="215"/>
        <end position="311"/>
    </location>
</feature>
<keyword evidence="4" id="KW-0808">Transferase</keyword>
<keyword evidence="4" id="KW-0418">Kinase</keyword>
<gene>
    <name evidence="4" type="ORF">DRW07_17645</name>
</gene>
<keyword evidence="1" id="KW-0812">Transmembrane</keyword>
<reference evidence="4 5" key="1">
    <citation type="submission" date="2018-11" db="EMBL/GenBank/DDBJ databases">
        <authorList>
            <person name="Ye M.-Q."/>
            <person name="Du Z.-J."/>
        </authorList>
    </citation>
    <scope>NUCLEOTIDE SEQUENCE [LARGE SCALE GENOMIC DNA]</scope>
    <source>
        <strain evidence="4 5">U0105</strain>
    </source>
</reference>
<dbReference type="Pfam" id="PF06580">
    <property type="entry name" value="His_kinase"/>
    <property type="match status" value="1"/>
</dbReference>
<feature type="transmembrane region" description="Helical" evidence="1">
    <location>
        <begin position="21"/>
        <end position="40"/>
    </location>
</feature>
<dbReference type="InterPro" id="IPR010559">
    <property type="entry name" value="Sig_transdc_His_kin_internal"/>
</dbReference>
<proteinExistence type="predicted"/>
<dbReference type="OrthoDB" id="2514702at2"/>
<keyword evidence="5" id="KW-1185">Reference proteome</keyword>
<dbReference type="AlphaFoldDB" id="A0A3N5Y999"/>
<dbReference type="InterPro" id="IPR003594">
    <property type="entry name" value="HATPase_dom"/>
</dbReference>
<organism evidence="4 5">
    <name type="scientific">Alteromonas sediminis</name>
    <dbReference type="NCBI Taxonomy" id="2259342"/>
    <lineage>
        <taxon>Bacteria</taxon>
        <taxon>Pseudomonadati</taxon>
        <taxon>Pseudomonadota</taxon>
        <taxon>Gammaproteobacteria</taxon>
        <taxon>Alteromonadales</taxon>
        <taxon>Alteromonadaceae</taxon>
        <taxon>Alteromonas/Salinimonas group</taxon>
        <taxon>Alteromonas</taxon>
    </lineage>
</organism>
<keyword evidence="1" id="KW-1133">Transmembrane helix</keyword>
<dbReference type="GO" id="GO:0000155">
    <property type="term" value="F:phosphorelay sensor kinase activity"/>
    <property type="evidence" value="ECO:0007669"/>
    <property type="project" value="InterPro"/>
</dbReference>
<evidence type="ECO:0000259" key="3">
    <source>
        <dbReference type="Pfam" id="PF06580"/>
    </source>
</evidence>